<organism evidence="2 3">
    <name type="scientific">Vanrija pseudolonga</name>
    <dbReference type="NCBI Taxonomy" id="143232"/>
    <lineage>
        <taxon>Eukaryota</taxon>
        <taxon>Fungi</taxon>
        <taxon>Dikarya</taxon>
        <taxon>Basidiomycota</taxon>
        <taxon>Agaricomycotina</taxon>
        <taxon>Tremellomycetes</taxon>
        <taxon>Trichosporonales</taxon>
        <taxon>Trichosporonaceae</taxon>
        <taxon>Vanrija</taxon>
    </lineage>
</organism>
<reference evidence="2" key="1">
    <citation type="submission" date="2023-10" db="EMBL/GenBank/DDBJ databases">
        <authorList>
            <person name="Noh H."/>
        </authorList>
    </citation>
    <scope>NUCLEOTIDE SEQUENCE</scope>
    <source>
        <strain evidence="2">DUCC4014</strain>
    </source>
</reference>
<name>A0AAF1BSW2_9TREE</name>
<dbReference type="AlphaFoldDB" id="A0AAF1BSW2"/>
<gene>
    <name evidence="2" type="ORF">LOC62_05G007514</name>
</gene>
<feature type="region of interest" description="Disordered" evidence="1">
    <location>
        <begin position="257"/>
        <end position="299"/>
    </location>
</feature>
<dbReference type="GeneID" id="87810687"/>
<accession>A0AAF1BSW2</accession>
<protein>
    <submittedName>
        <fullName evidence="2">Uncharacterized protein</fullName>
    </submittedName>
</protein>
<evidence type="ECO:0000256" key="1">
    <source>
        <dbReference type="SAM" id="MobiDB-lite"/>
    </source>
</evidence>
<proteinExistence type="predicted"/>
<evidence type="ECO:0000313" key="2">
    <source>
        <dbReference type="EMBL" id="WOO83998.1"/>
    </source>
</evidence>
<dbReference type="Proteomes" id="UP000827549">
    <property type="component" value="Chromosome 5"/>
</dbReference>
<dbReference type="RefSeq" id="XP_062630024.1">
    <property type="nucleotide sequence ID" value="XM_062774040.1"/>
</dbReference>
<feature type="compositionally biased region" description="Pro residues" evidence="1">
    <location>
        <begin position="258"/>
        <end position="271"/>
    </location>
</feature>
<dbReference type="EMBL" id="CP086718">
    <property type="protein sequence ID" value="WOO83998.1"/>
    <property type="molecule type" value="Genomic_DNA"/>
</dbReference>
<evidence type="ECO:0000313" key="3">
    <source>
        <dbReference type="Proteomes" id="UP000827549"/>
    </source>
</evidence>
<keyword evidence="3" id="KW-1185">Reference proteome</keyword>
<sequence>MLVSTVGGFSSLTASVSLAPPSPSPFGASELQLRPPQAPLLSRRPSARSVRSFRSWVQPPAPSITAMRFESSSSLAFPSKAIRTSKDAITTLQLYPGPVVSRYPVTVIRSYVEHKLLKGRTPAEISYKLEGLEGQLPQFATAFVLVRYFNNLGTGSAGGGAALESSPAWPPDLAHLDQDIVDAARVTMNLVAIRPPTRRSTVAAALFGALRPRTRSLSALKAAGAAGGTNRPAGFSSLHLPPRSSLSEYYPIVARAPSAPPAPLSPPPPTRPTVVTTRRRAPSSLASPDAVSPASSTPHTADMLFYPTPHSVDATPTTATTPTQEDTFGMSINIGMGTPSLRSLSLSFPGGTTATPVSTPVGGSYPPQLSVRLPDLSLDGLFDFPRSPTLEGERAYTTDDIVEREHPVSIGPRPATAFL</sequence>